<dbReference type="InterPro" id="IPR036388">
    <property type="entry name" value="WH-like_DNA-bd_sf"/>
</dbReference>
<dbReference type="InterPro" id="IPR011991">
    <property type="entry name" value="ArsR-like_HTH"/>
</dbReference>
<proteinExistence type="predicted"/>
<evidence type="ECO:0000313" key="5">
    <source>
        <dbReference type="EMBL" id="GGF37396.1"/>
    </source>
</evidence>
<dbReference type="Proteomes" id="UP000632454">
    <property type="component" value="Unassembled WGS sequence"/>
</dbReference>
<dbReference type="InterPro" id="IPR036390">
    <property type="entry name" value="WH_DNA-bd_sf"/>
</dbReference>
<dbReference type="RefSeq" id="WP_188491383.1">
    <property type="nucleotide sequence ID" value="NZ_BMCS01000002.1"/>
</dbReference>
<dbReference type="PANTHER" id="PTHR33204:SF37">
    <property type="entry name" value="HTH-TYPE TRANSCRIPTIONAL REGULATOR YODB"/>
    <property type="match status" value="1"/>
</dbReference>
<keyword evidence="6" id="KW-1185">Reference proteome</keyword>
<sequence>MDRAKATPRPGRPVRGSATGRPIMVLLDLLGRRAALGVLWALADGPASFRALQERAGGLAASTLNTRLAELRGVDLVTRTDAGYSLTVDGVELLAAGEPLVGWVNEWAAKFDVPPNS</sequence>
<feature type="domain" description="HTH hxlR-type" evidence="4">
    <location>
        <begin position="30"/>
        <end position="109"/>
    </location>
</feature>
<protein>
    <submittedName>
        <fullName evidence="5">Transcriptional regulator</fullName>
    </submittedName>
</protein>
<accession>A0ABQ1V4K1</accession>
<keyword evidence="1" id="KW-0805">Transcription regulation</keyword>
<evidence type="ECO:0000259" key="4">
    <source>
        <dbReference type="Pfam" id="PF01638"/>
    </source>
</evidence>
<keyword evidence="3" id="KW-0804">Transcription</keyword>
<gene>
    <name evidence="5" type="ORF">GCM10007298_36410</name>
</gene>
<evidence type="ECO:0000256" key="2">
    <source>
        <dbReference type="ARBA" id="ARBA00023125"/>
    </source>
</evidence>
<keyword evidence="2" id="KW-0238">DNA-binding</keyword>
<dbReference type="SUPFAM" id="SSF46785">
    <property type="entry name" value="Winged helix' DNA-binding domain"/>
    <property type="match status" value="1"/>
</dbReference>
<dbReference type="Gene3D" id="1.10.10.10">
    <property type="entry name" value="Winged helix-like DNA-binding domain superfamily/Winged helix DNA-binding domain"/>
    <property type="match status" value="1"/>
</dbReference>
<organism evidence="5 6">
    <name type="scientific">Williamsia phyllosphaerae</name>
    <dbReference type="NCBI Taxonomy" id="885042"/>
    <lineage>
        <taxon>Bacteria</taxon>
        <taxon>Bacillati</taxon>
        <taxon>Actinomycetota</taxon>
        <taxon>Actinomycetes</taxon>
        <taxon>Mycobacteriales</taxon>
        <taxon>Nocardiaceae</taxon>
        <taxon>Williamsia</taxon>
    </lineage>
</organism>
<dbReference type="EMBL" id="BMCS01000002">
    <property type="protein sequence ID" value="GGF37396.1"/>
    <property type="molecule type" value="Genomic_DNA"/>
</dbReference>
<comment type="caution">
    <text evidence="5">The sequence shown here is derived from an EMBL/GenBank/DDBJ whole genome shotgun (WGS) entry which is preliminary data.</text>
</comment>
<evidence type="ECO:0000256" key="3">
    <source>
        <dbReference type="ARBA" id="ARBA00023163"/>
    </source>
</evidence>
<dbReference type="InterPro" id="IPR002577">
    <property type="entry name" value="HTH_HxlR"/>
</dbReference>
<dbReference type="PANTHER" id="PTHR33204">
    <property type="entry name" value="TRANSCRIPTIONAL REGULATOR, MARR FAMILY"/>
    <property type="match status" value="1"/>
</dbReference>
<reference evidence="6" key="1">
    <citation type="journal article" date="2019" name="Int. J. Syst. Evol. Microbiol.">
        <title>The Global Catalogue of Microorganisms (GCM) 10K type strain sequencing project: providing services to taxonomists for standard genome sequencing and annotation.</title>
        <authorList>
            <consortium name="The Broad Institute Genomics Platform"/>
            <consortium name="The Broad Institute Genome Sequencing Center for Infectious Disease"/>
            <person name="Wu L."/>
            <person name="Ma J."/>
        </authorList>
    </citation>
    <scope>NUCLEOTIDE SEQUENCE [LARGE SCALE GENOMIC DNA]</scope>
    <source>
        <strain evidence="6">CCM 7855</strain>
    </source>
</reference>
<name>A0ABQ1V4K1_9NOCA</name>
<evidence type="ECO:0000256" key="1">
    <source>
        <dbReference type="ARBA" id="ARBA00023015"/>
    </source>
</evidence>
<dbReference type="CDD" id="cd00090">
    <property type="entry name" value="HTH_ARSR"/>
    <property type="match status" value="1"/>
</dbReference>
<evidence type="ECO:0000313" key="6">
    <source>
        <dbReference type="Proteomes" id="UP000632454"/>
    </source>
</evidence>
<dbReference type="Pfam" id="PF01638">
    <property type="entry name" value="HxlR"/>
    <property type="match status" value="1"/>
</dbReference>